<dbReference type="Pfam" id="PF02924">
    <property type="entry name" value="HDPD"/>
    <property type="match status" value="1"/>
</dbReference>
<dbReference type="AlphaFoldDB" id="A0A0F6TZ20"/>
<dbReference type="EMBL" id="CP011132">
    <property type="protein sequence ID" value="AKE61572.1"/>
    <property type="molecule type" value="Genomic_DNA"/>
</dbReference>
<dbReference type="InterPro" id="IPR004195">
    <property type="entry name" value="Head_decoration_D"/>
</dbReference>
<dbReference type="OrthoDB" id="5904240at2"/>
<reference evidence="1 2" key="1">
    <citation type="journal article" date="2013" name="Appl. Microbiol. Biotechnol.">
        <title>Glycerol assimilation and production of 1,3-propanediol by Citrobacter amalonaticus Y19.</title>
        <authorList>
            <person name="Ainala S.K."/>
            <person name="Ashok S."/>
            <person name="Ko Y."/>
            <person name="Park S."/>
        </authorList>
    </citation>
    <scope>NUCLEOTIDE SEQUENCE [LARGE SCALE GENOMIC DNA]</scope>
    <source>
        <strain evidence="1 2">Y19</strain>
    </source>
</reference>
<dbReference type="SUPFAM" id="SSF51274">
    <property type="entry name" value="Head decoration protein D (gpD, major capsid protein D)"/>
    <property type="match status" value="1"/>
</dbReference>
<accession>A0A0F6TZ20</accession>
<gene>
    <name evidence="1" type="ORF">F384_24870</name>
</gene>
<protein>
    <submittedName>
        <fullName evidence="1">Head protein</fullName>
    </submittedName>
</protein>
<sequence>MTTHYTELAAGTEALVTTLGIFAGAKGVIPALTPLMQDATNGALVVWDGAHAGQAVYVSCFAVDTASQTHAQVYKAGVLNVDALNWPDDVTTLSAKVAAFVGSGISVQPLALV</sequence>
<dbReference type="KEGG" id="cama:F384_24870"/>
<dbReference type="Proteomes" id="UP000034085">
    <property type="component" value="Chromosome"/>
</dbReference>
<name>A0A0F6TZ20_CITAM</name>
<evidence type="ECO:0000313" key="2">
    <source>
        <dbReference type="Proteomes" id="UP000034085"/>
    </source>
</evidence>
<dbReference type="HOGENOM" id="CLU_161262_2_0_6"/>
<dbReference type="InterPro" id="IPR036630">
    <property type="entry name" value="Head_decoration_D_sf"/>
</dbReference>
<dbReference type="Gene3D" id="2.40.300.10">
    <property type="entry name" value="Head decoration protein D"/>
    <property type="match status" value="1"/>
</dbReference>
<organism evidence="1 2">
    <name type="scientific">Citrobacter amalonaticus Y19</name>
    <dbReference type="NCBI Taxonomy" id="1261127"/>
    <lineage>
        <taxon>Bacteria</taxon>
        <taxon>Pseudomonadati</taxon>
        <taxon>Pseudomonadota</taxon>
        <taxon>Gammaproteobacteria</taxon>
        <taxon>Enterobacterales</taxon>
        <taxon>Enterobacteriaceae</taxon>
        <taxon>Citrobacter</taxon>
    </lineage>
</organism>
<proteinExistence type="predicted"/>
<dbReference type="RefSeq" id="WP_046275069.1">
    <property type="nucleotide sequence ID" value="NZ_CP011132.1"/>
</dbReference>
<evidence type="ECO:0000313" key="1">
    <source>
        <dbReference type="EMBL" id="AKE61572.1"/>
    </source>
</evidence>
<dbReference type="PATRIC" id="fig|1261127.3.peg.5155"/>